<feature type="domain" description="Peptidase S54 rhomboid" evidence="11">
    <location>
        <begin position="205"/>
        <end position="287"/>
    </location>
</feature>
<evidence type="ECO:0000259" key="11">
    <source>
        <dbReference type="Pfam" id="PF01694"/>
    </source>
</evidence>
<evidence type="ECO:0000256" key="5">
    <source>
        <dbReference type="ARBA" id="ARBA00022692"/>
    </source>
</evidence>
<dbReference type="Proteomes" id="UP000236319">
    <property type="component" value="Unassembled WGS sequence"/>
</dbReference>
<feature type="transmembrane region" description="Helical" evidence="10">
    <location>
        <begin position="85"/>
        <end position="105"/>
    </location>
</feature>
<keyword evidence="5 10" id="KW-0812">Transmembrane</keyword>
<dbReference type="PANTHER" id="PTHR22936:SF69">
    <property type="entry name" value="RHOMBOID-LIKE PROTEIN"/>
    <property type="match status" value="1"/>
</dbReference>
<reference evidence="12 13" key="1">
    <citation type="journal article" date="2017" name="BMC Genomics">
        <title>Whole-genome assembly of Babesia ovata and comparative genomics between closely related pathogens.</title>
        <authorList>
            <person name="Yamagishi J."/>
            <person name="Asada M."/>
            <person name="Hakimi H."/>
            <person name="Tanaka T.Q."/>
            <person name="Sugimoto C."/>
            <person name="Kawazu S."/>
        </authorList>
    </citation>
    <scope>NUCLEOTIDE SEQUENCE [LARGE SCALE GENOMIC DNA]</scope>
    <source>
        <strain evidence="12 13">Miyake</strain>
    </source>
</reference>
<dbReference type="VEuPathDB" id="PiroplasmaDB:BOVATA_022110"/>
<dbReference type="PANTHER" id="PTHR22936">
    <property type="entry name" value="RHOMBOID-RELATED"/>
    <property type="match status" value="1"/>
</dbReference>
<evidence type="ECO:0000256" key="4">
    <source>
        <dbReference type="ARBA" id="ARBA00022670"/>
    </source>
</evidence>
<comment type="caution">
    <text evidence="12">The sequence shown here is derived from an EMBL/GenBank/DDBJ whole genome shotgun (WGS) entry which is preliminary data.</text>
</comment>
<keyword evidence="7 10" id="KW-0720">Serine protease</keyword>
<dbReference type="InterPro" id="IPR002610">
    <property type="entry name" value="Peptidase_S54_rhomboid-like"/>
</dbReference>
<evidence type="ECO:0000256" key="9">
    <source>
        <dbReference type="ARBA" id="ARBA00023136"/>
    </source>
</evidence>
<dbReference type="SUPFAM" id="SSF144091">
    <property type="entry name" value="Rhomboid-like"/>
    <property type="match status" value="1"/>
</dbReference>
<comment type="subcellular location">
    <subcellularLocation>
        <location evidence="2 10">Membrane</location>
        <topology evidence="2 10">Multi-pass membrane protein</topology>
    </subcellularLocation>
</comment>
<keyword evidence="6 10" id="KW-0378">Hydrolase</keyword>
<sequence>MDQESDTGPEVAAGDNFVTVAPVAPPNKKPAAMKAKKARTVVDRRSPINPLEKLGLVPKQTSNVEQNIIKGSDPMLERNPLVGRLPFMLMINAILVLVFISELVFNKLSFNGRCISKVLYPTAEAGMDPIRPYTVELGYGACEYNLNTSAANRFFFGNEAADEGWPKERIDPELLLESGAAMDAPNARVFQLLGGSDANMARNYNEYFRLLWSMFMHSSWKHLLFNVFCQVQALWIIEPDWGFLRTMTLFVVSGVGGNLMAAVLDPCGTTVGSSGAMYGLYGAMIPYCIERSLLSPLISWALPKTWKAKLRLIIAFKSEHKLLCGICYSEDRGERRREAFDAHKSAVESGVSVRRIAQLKKKFDRHGAPPCRMRLREWFIRLTSLITMICLILLATLFLVNPALYSKYKPPGQYKFGGWRTCDCCYVTNAHRLFKDEMHITESYRNMNLFWCFNDVENAKHYCGEDYGELTIVQSKQIQPTLALRRTSWSPQRTPHGTYLALSAQP</sequence>
<comment type="caution">
    <text evidence="10">Lacks conserved residue(s) required for the propagation of feature annotation.</text>
</comment>
<dbReference type="EMBL" id="BDSA01000002">
    <property type="protein sequence ID" value="GBE60718.1"/>
    <property type="molecule type" value="Genomic_DNA"/>
</dbReference>
<evidence type="ECO:0000256" key="8">
    <source>
        <dbReference type="ARBA" id="ARBA00022989"/>
    </source>
</evidence>
<comment type="catalytic activity">
    <reaction evidence="1 10">
        <text>Cleaves type-1 transmembrane domains using a catalytic dyad composed of serine and histidine that are contributed by different transmembrane domains.</text>
        <dbReference type="EC" id="3.4.21.105"/>
    </reaction>
</comment>
<evidence type="ECO:0000256" key="2">
    <source>
        <dbReference type="ARBA" id="ARBA00004141"/>
    </source>
</evidence>
<evidence type="ECO:0000256" key="10">
    <source>
        <dbReference type="RuleBase" id="RU362115"/>
    </source>
</evidence>
<evidence type="ECO:0000256" key="3">
    <source>
        <dbReference type="ARBA" id="ARBA00009045"/>
    </source>
</evidence>
<organism evidence="12 13">
    <name type="scientific">Babesia ovata</name>
    <dbReference type="NCBI Taxonomy" id="189622"/>
    <lineage>
        <taxon>Eukaryota</taxon>
        <taxon>Sar</taxon>
        <taxon>Alveolata</taxon>
        <taxon>Apicomplexa</taxon>
        <taxon>Aconoidasida</taxon>
        <taxon>Piroplasmida</taxon>
        <taxon>Babesiidae</taxon>
        <taxon>Babesia</taxon>
    </lineage>
</organism>
<dbReference type="OrthoDB" id="418595at2759"/>
<keyword evidence="4 10" id="KW-0645">Protease</keyword>
<evidence type="ECO:0000256" key="6">
    <source>
        <dbReference type="ARBA" id="ARBA00022801"/>
    </source>
</evidence>
<dbReference type="GeneID" id="39874488"/>
<keyword evidence="9 10" id="KW-0472">Membrane</keyword>
<gene>
    <name evidence="12" type="ORF">BOVATA_022110</name>
</gene>
<dbReference type="RefSeq" id="XP_028866961.1">
    <property type="nucleotide sequence ID" value="XM_029011128.1"/>
</dbReference>
<accession>A0A2H6KCJ5</accession>
<evidence type="ECO:0000313" key="12">
    <source>
        <dbReference type="EMBL" id="GBE60718.1"/>
    </source>
</evidence>
<evidence type="ECO:0000256" key="1">
    <source>
        <dbReference type="ARBA" id="ARBA00000156"/>
    </source>
</evidence>
<proteinExistence type="inferred from homology"/>
<comment type="similarity">
    <text evidence="3 10">Belongs to the peptidase S54 family.</text>
</comment>
<dbReference type="InterPro" id="IPR022764">
    <property type="entry name" value="Peptidase_S54_rhomboid_dom"/>
</dbReference>
<dbReference type="InterPro" id="IPR035952">
    <property type="entry name" value="Rhomboid-like_sf"/>
</dbReference>
<evidence type="ECO:0000256" key="7">
    <source>
        <dbReference type="ARBA" id="ARBA00022825"/>
    </source>
</evidence>
<name>A0A2H6KCJ5_9APIC</name>
<feature type="transmembrane region" description="Helical" evidence="10">
    <location>
        <begin position="378"/>
        <end position="400"/>
    </location>
</feature>
<dbReference type="GO" id="GO:0006508">
    <property type="term" value="P:proteolysis"/>
    <property type="evidence" value="ECO:0007669"/>
    <property type="project" value="UniProtKB-KW"/>
</dbReference>
<evidence type="ECO:0000313" key="13">
    <source>
        <dbReference type="Proteomes" id="UP000236319"/>
    </source>
</evidence>
<dbReference type="AlphaFoldDB" id="A0A2H6KCJ5"/>
<dbReference type="GO" id="GO:0004252">
    <property type="term" value="F:serine-type endopeptidase activity"/>
    <property type="evidence" value="ECO:0007669"/>
    <property type="project" value="InterPro"/>
</dbReference>
<protein>
    <recommendedName>
        <fullName evidence="10">Rhomboid-like protease</fullName>
        <ecNumber evidence="10">3.4.21.105</ecNumber>
    </recommendedName>
</protein>
<dbReference type="Pfam" id="PF01694">
    <property type="entry name" value="Rhomboid"/>
    <property type="match status" value="1"/>
</dbReference>
<dbReference type="EC" id="3.4.21.105" evidence="10"/>
<keyword evidence="13" id="KW-1185">Reference proteome</keyword>
<dbReference type="GO" id="GO:0016020">
    <property type="term" value="C:membrane"/>
    <property type="evidence" value="ECO:0007669"/>
    <property type="project" value="UniProtKB-SubCell"/>
</dbReference>
<keyword evidence="8 10" id="KW-1133">Transmembrane helix</keyword>
<comment type="function">
    <text evidence="10">Serine protease involved in intramembrane proteolysis.</text>
</comment>
<dbReference type="Gene3D" id="1.20.1540.10">
    <property type="entry name" value="Rhomboid-like"/>
    <property type="match status" value="1"/>
</dbReference>